<dbReference type="PROSITE" id="PS50082">
    <property type="entry name" value="WD_REPEATS_2"/>
    <property type="match status" value="6"/>
</dbReference>
<evidence type="ECO:0008006" key="10">
    <source>
        <dbReference type="Google" id="ProtNLM"/>
    </source>
</evidence>
<keyword evidence="2 7" id="KW-0853">WD repeat</keyword>
<dbReference type="GO" id="GO:0006357">
    <property type="term" value="P:regulation of transcription by RNA polymerase II"/>
    <property type="evidence" value="ECO:0007669"/>
    <property type="project" value="TreeGrafter"/>
</dbReference>
<dbReference type="InterPro" id="IPR036322">
    <property type="entry name" value="WD40_repeat_dom_sf"/>
</dbReference>
<dbReference type="PANTHER" id="PTHR22846">
    <property type="entry name" value="WD40 REPEAT PROTEIN"/>
    <property type="match status" value="1"/>
</dbReference>
<dbReference type="PRINTS" id="PR00320">
    <property type="entry name" value="GPROTEINBRPT"/>
</dbReference>
<evidence type="ECO:0000256" key="4">
    <source>
        <dbReference type="ARBA" id="ARBA00023015"/>
    </source>
</evidence>
<dbReference type="CDD" id="cd00200">
    <property type="entry name" value="WD40"/>
    <property type="match status" value="1"/>
</dbReference>
<dbReference type="PROSITE" id="PS50896">
    <property type="entry name" value="LISH"/>
    <property type="match status" value="1"/>
</dbReference>
<dbReference type="GO" id="GO:0003714">
    <property type="term" value="F:transcription corepressor activity"/>
    <property type="evidence" value="ECO:0007669"/>
    <property type="project" value="InterPro"/>
</dbReference>
<dbReference type="InterPro" id="IPR045183">
    <property type="entry name" value="Ebi-like"/>
</dbReference>
<feature type="repeat" description="WD" evidence="7">
    <location>
        <begin position="732"/>
        <end position="768"/>
    </location>
</feature>
<feature type="compositionally biased region" description="Low complexity" evidence="8">
    <location>
        <begin position="470"/>
        <end position="483"/>
    </location>
</feature>
<keyword evidence="5" id="KW-0804">Transcription</keyword>
<feature type="compositionally biased region" description="Low complexity" evidence="8">
    <location>
        <begin position="140"/>
        <end position="159"/>
    </location>
</feature>
<dbReference type="PANTHER" id="PTHR22846:SF2">
    <property type="entry name" value="F-BOX-LIKE_WD REPEAT-CONTAINING PROTEIN EBI"/>
    <property type="match status" value="1"/>
</dbReference>
<feature type="compositionally biased region" description="Low complexity" evidence="8">
    <location>
        <begin position="230"/>
        <end position="259"/>
    </location>
</feature>
<dbReference type="Gene3D" id="1.20.960.30">
    <property type="match status" value="1"/>
</dbReference>
<feature type="repeat" description="WD" evidence="7">
    <location>
        <begin position="827"/>
        <end position="868"/>
    </location>
</feature>
<feature type="compositionally biased region" description="Polar residues" evidence="8">
    <location>
        <begin position="260"/>
        <end position="278"/>
    </location>
</feature>
<feature type="region of interest" description="Disordered" evidence="8">
    <location>
        <begin position="136"/>
        <end position="159"/>
    </location>
</feature>
<evidence type="ECO:0000256" key="8">
    <source>
        <dbReference type="SAM" id="MobiDB-lite"/>
    </source>
</evidence>
<dbReference type="GO" id="GO:0000118">
    <property type="term" value="C:histone deacetylase complex"/>
    <property type="evidence" value="ECO:0007669"/>
    <property type="project" value="TreeGrafter"/>
</dbReference>
<name>A0A7S3VDE8_9STRA</name>
<feature type="region of interest" description="Disordered" evidence="8">
    <location>
        <begin position="230"/>
        <end position="348"/>
    </location>
</feature>
<feature type="repeat" description="WD" evidence="7">
    <location>
        <begin position="606"/>
        <end position="638"/>
    </location>
</feature>
<feature type="compositionally biased region" description="Low complexity" evidence="8">
    <location>
        <begin position="279"/>
        <end position="348"/>
    </location>
</feature>
<feature type="region of interest" description="Disordered" evidence="8">
    <location>
        <begin position="470"/>
        <end position="491"/>
    </location>
</feature>
<dbReference type="InterPro" id="IPR019775">
    <property type="entry name" value="WD40_repeat_CS"/>
</dbReference>
<dbReference type="PROSITE" id="PS00678">
    <property type="entry name" value="WD_REPEATS_1"/>
    <property type="match status" value="3"/>
</dbReference>
<evidence type="ECO:0000256" key="1">
    <source>
        <dbReference type="ARBA" id="ARBA00004123"/>
    </source>
</evidence>
<feature type="region of interest" description="Disordered" evidence="8">
    <location>
        <begin position="363"/>
        <end position="418"/>
    </location>
</feature>
<dbReference type="EMBL" id="HBIO01024396">
    <property type="protein sequence ID" value="CAE0473888.1"/>
    <property type="molecule type" value="Transcribed_RNA"/>
</dbReference>
<evidence type="ECO:0000313" key="9">
    <source>
        <dbReference type="EMBL" id="CAE0473888.1"/>
    </source>
</evidence>
<dbReference type="Pfam" id="PF08513">
    <property type="entry name" value="LisH"/>
    <property type="match status" value="1"/>
</dbReference>
<dbReference type="Pfam" id="PF00400">
    <property type="entry name" value="WD40"/>
    <property type="match status" value="6"/>
</dbReference>
<reference evidence="9" key="1">
    <citation type="submission" date="2021-01" db="EMBL/GenBank/DDBJ databases">
        <authorList>
            <person name="Corre E."/>
            <person name="Pelletier E."/>
            <person name="Niang G."/>
            <person name="Scheremetjew M."/>
            <person name="Finn R."/>
            <person name="Kale V."/>
            <person name="Holt S."/>
            <person name="Cochrane G."/>
            <person name="Meng A."/>
            <person name="Brown T."/>
            <person name="Cohen L."/>
        </authorList>
    </citation>
    <scope>NUCLEOTIDE SEQUENCE</scope>
    <source>
        <strain evidence="9">MM31A-1</strain>
    </source>
</reference>
<feature type="compositionally biased region" description="Low complexity" evidence="8">
    <location>
        <begin position="363"/>
        <end position="387"/>
    </location>
</feature>
<comment type="subcellular location">
    <subcellularLocation>
        <location evidence="1">Nucleus</location>
    </subcellularLocation>
</comment>
<accession>A0A7S3VDE8</accession>
<dbReference type="FunFam" id="1.20.960.30:FF:000001">
    <property type="entry name" value="F-box-like/WD repeat-containing protein TBL1XR1"/>
    <property type="match status" value="1"/>
</dbReference>
<dbReference type="SMART" id="SM00320">
    <property type="entry name" value="WD40"/>
    <property type="match status" value="8"/>
</dbReference>
<dbReference type="PROSITE" id="PS50294">
    <property type="entry name" value="WD_REPEATS_REGION"/>
    <property type="match status" value="6"/>
</dbReference>
<dbReference type="FunFam" id="2.130.10.10:FF:000218">
    <property type="entry name" value="WD40 repeat-containing protein HOS15"/>
    <property type="match status" value="1"/>
</dbReference>
<dbReference type="Gene3D" id="2.130.10.10">
    <property type="entry name" value="YVTN repeat-like/Quinoprotein amine dehydrogenase"/>
    <property type="match status" value="1"/>
</dbReference>
<dbReference type="InterPro" id="IPR015943">
    <property type="entry name" value="WD40/YVTN_repeat-like_dom_sf"/>
</dbReference>
<feature type="repeat" description="WD" evidence="7">
    <location>
        <begin position="647"/>
        <end position="688"/>
    </location>
</feature>
<feature type="compositionally biased region" description="Low complexity" evidence="8">
    <location>
        <begin position="23"/>
        <end position="60"/>
    </location>
</feature>
<keyword evidence="3" id="KW-0677">Repeat</keyword>
<protein>
    <recommendedName>
        <fullName evidence="10">Anaphase-promoting complex subunit 4 WD40 domain-containing protein</fullName>
    </recommendedName>
</protein>
<dbReference type="InterPro" id="IPR020472">
    <property type="entry name" value="WD40_PAC1"/>
</dbReference>
<feature type="repeat" description="WD" evidence="7">
    <location>
        <begin position="550"/>
        <end position="584"/>
    </location>
</feature>
<evidence type="ECO:0000256" key="6">
    <source>
        <dbReference type="ARBA" id="ARBA00023242"/>
    </source>
</evidence>
<feature type="repeat" description="WD" evidence="7">
    <location>
        <begin position="776"/>
        <end position="826"/>
    </location>
</feature>
<dbReference type="SUPFAM" id="SSF50978">
    <property type="entry name" value="WD40 repeat-like"/>
    <property type="match status" value="1"/>
</dbReference>
<dbReference type="InterPro" id="IPR001680">
    <property type="entry name" value="WD40_rpt"/>
</dbReference>
<evidence type="ECO:0000256" key="5">
    <source>
        <dbReference type="ARBA" id="ARBA00023163"/>
    </source>
</evidence>
<dbReference type="AlphaFoldDB" id="A0A7S3VDE8"/>
<keyword evidence="6" id="KW-0539">Nucleus</keyword>
<evidence type="ECO:0000256" key="7">
    <source>
        <dbReference type="PROSITE-ProRule" id="PRU00221"/>
    </source>
</evidence>
<organism evidence="9">
    <name type="scientific">Chaetoceros debilis</name>
    <dbReference type="NCBI Taxonomy" id="122233"/>
    <lineage>
        <taxon>Eukaryota</taxon>
        <taxon>Sar</taxon>
        <taxon>Stramenopiles</taxon>
        <taxon>Ochrophyta</taxon>
        <taxon>Bacillariophyta</taxon>
        <taxon>Coscinodiscophyceae</taxon>
        <taxon>Chaetocerotophycidae</taxon>
        <taxon>Chaetocerotales</taxon>
        <taxon>Chaetocerotaceae</taxon>
        <taxon>Chaetoceros</taxon>
    </lineage>
</organism>
<evidence type="ECO:0000256" key="2">
    <source>
        <dbReference type="ARBA" id="ARBA00022574"/>
    </source>
</evidence>
<dbReference type="InterPro" id="IPR006594">
    <property type="entry name" value="LisH"/>
</dbReference>
<feature type="region of interest" description="Disordered" evidence="8">
    <location>
        <begin position="1"/>
        <end position="65"/>
    </location>
</feature>
<sequence length="903" mass="97016">MSSGNGSRKSPAMGGSKNELKRSAASASNSSMDNMNNNTNDMHGNHNNNHNNNSNNNNSSRAPSMKVTSDEINILVYRYLQEAGFIHSAFTFAYESMIGKTTAAKANIPPGALIAFLQKGLQYVGIEETLRLDGSDRTSKINANGGSSSNSSKQSNANLNANDANVSQEDSDFTLLCPNSIKSLVRKNPPIRLNVPPATAAAAIKARLESEAEAMKVMAVAEAQANANAKAGVHAHSQSQAGIGSNSNSNSRSQRQNGQLPTPQASQIQNPSFHNSHPQGHQQGHQQHQNQQQFHQQQQQQHMPQGGQQRQHQASASSSMGNANMNGYSHSSNSSNQSQSQSQAASDKAAAAAALASFNTVSVSQQQMQTPSSTSQRQSQQNQPASMEVDTSSTNNNRNGGNRGGGNKSIRYPPDANMNMNANVNANMNMDVNANMNTNMNSNAKAPTAAHGFKVDPKAEAMAAAVLAGQAAQSQQSHNQAQGQGQGQGQQMGMQHLNANVNANANVNPHANIQALTQQMDVIKTAAQQDNDIERGDMLTRASPDEVLELNKHTSEVFMCAWNPIFTDLLATGSGDASARIWQMGGKHAKAGSGICRLLPHGSNSTDKRNKDVTTLEWSSNGELLATGSYDGVARVWERTGSNVHTLRGHVGPIFSLKWNKRGNYLLSGSYDKTTIVWDISGDNGVIKQQFQFHSAPALDVDWKDDITFASCSTDKTVLICRVGSLDPLHTFTGHKDEVNAVKWDPTGTLLASCSDDSTAKVWDVSKGGPNPLHDFTSHKQEIYTVKWSPTGPGSKNSKKPPMLATASFDGSVRLWNVQTGACISILSRHRDSVYSVAFSPSGDYLASGSLAGQLYIWRVKDGRHIKSFKGKGDIFEVAWNKEESRIAACFSSNVVNVIDFKA</sequence>
<gene>
    <name evidence="9" type="ORF">CDEB00056_LOCUS18741</name>
</gene>
<keyword evidence="4" id="KW-0805">Transcription regulation</keyword>
<proteinExistence type="predicted"/>
<evidence type="ECO:0000256" key="3">
    <source>
        <dbReference type="ARBA" id="ARBA00022737"/>
    </source>
</evidence>